<dbReference type="AlphaFoldDB" id="A0AAV2TSF0"/>
<evidence type="ECO:0000256" key="1">
    <source>
        <dbReference type="ARBA" id="ARBA00034497"/>
    </source>
</evidence>
<evidence type="ECO:0000313" key="5">
    <source>
        <dbReference type="Proteomes" id="UP001497525"/>
    </source>
</evidence>
<dbReference type="Pfam" id="PF13915">
    <property type="entry name" value="DUF4210"/>
    <property type="match status" value="1"/>
</dbReference>
<sequence length="1035" mass="113650">MIENSKNKAITSKKATELKSTRDAFVIGSVAQCIVMECKKFYSNLIEYVNMGAPSWPAEFVNENDYPQGQSLEKLPIQKNNCLMVETLLLGENCMEHCGDNRIPVLVCEQWIVRRVPLSPSEDCSTAALSHSTEEIKKYFKTSPLSCWLKQHGVSKRQKLAHRCCTIQEAHRDLGVSFLMNITELSSGVSSSESEPDACDGRNGDKKRTLSRLIGKNTFSHLAPERLTHSNGSLVHTFLPIIINATEQLSISVAVPKQLPSHPPECPFCVPPVKESKTVDTDSINLVIPGFPTSPKPLQPCVVDRRCTPGADGGNSLTSRGAVSRPTNFQSPPSPSSFLNLPSGFLPQKETVKSPMVVMTSVNDSFFPEALDNSVCGMLPFGTDFEFNDSATSTLTKKSRVVNSNESAALPLESPPRKQQRIVNNLVSDDSNGSKITSPSTCLTGQSGTGSRGVVIDKVIAKFNMLNVERTEAESTATVKQVNLTSKDAGPSASFYTPMSEEEELRLTAKQTKSNDISKPKDNLSRSAKKREHGCSNGNSVMLSSKDNSSLPASSVVNSDHYPRQRRRNATSTCCSSCTFSWRRESMPFFNRRTGLPLQSSPVPLKRSTSGKFDFDSSLCPLKSSNSSTCMVSELTHPDENMSAVLNEFPTSRGFEHSQKITTSTGGGIQLRRRPASLRLPAQSGEDSRHGVAARRRICVPEVDQAEISCSAPPSGNRGLRLDDNIAGRLPNTLACTPASHGSSQHLLVNFEESMLNGRIYPVGQVDGFTLELGASGSFFPAHERLPMKAYFFDLADDNSPSPYLGYADLSQLRNGKGYHLPKKGSVQLTLFNPNKFVVKMFVIGYDFEDMPANCQTFLRQRTVYMPIQRKTDVAPDTWINTSGSREGKNEESKPNANDNLSVPDFFWISSSSKTSSLDPTALSLSSCSCSSVSSASSASSTNSLASGSCLRAVQPAYLRYLVHLRFHTTRSGRLYLHTDLRLIFARDTFEFDPRVATYELRSFVDAPSNPRYSPKKWTKRPRTSVPFVPRITSP</sequence>
<dbReference type="SMART" id="SM01177">
    <property type="entry name" value="DUF4210"/>
    <property type="match status" value="1"/>
</dbReference>
<dbReference type="InterPro" id="IPR033473">
    <property type="entry name" value="Atos-like_C"/>
</dbReference>
<feature type="domain" description="Atos-like conserved" evidence="3">
    <location>
        <begin position="747"/>
        <end position="805"/>
    </location>
</feature>
<feature type="compositionally biased region" description="Polar residues" evidence="2">
    <location>
        <begin position="428"/>
        <end position="446"/>
    </location>
</feature>
<evidence type="ECO:0000313" key="4">
    <source>
        <dbReference type="EMBL" id="CAL5138322.1"/>
    </source>
</evidence>
<feature type="region of interest" description="Disordered" evidence="2">
    <location>
        <begin position="876"/>
        <end position="898"/>
    </location>
</feature>
<organism evidence="4 5">
    <name type="scientific">Calicophoron daubneyi</name>
    <name type="common">Rumen fluke</name>
    <name type="synonym">Paramphistomum daubneyi</name>
    <dbReference type="NCBI Taxonomy" id="300641"/>
    <lineage>
        <taxon>Eukaryota</taxon>
        <taxon>Metazoa</taxon>
        <taxon>Spiralia</taxon>
        <taxon>Lophotrochozoa</taxon>
        <taxon>Platyhelminthes</taxon>
        <taxon>Trematoda</taxon>
        <taxon>Digenea</taxon>
        <taxon>Plagiorchiida</taxon>
        <taxon>Pronocephalata</taxon>
        <taxon>Paramphistomoidea</taxon>
        <taxon>Paramphistomidae</taxon>
        <taxon>Calicophoron</taxon>
    </lineage>
</organism>
<comment type="similarity">
    <text evidence="1">Belongs to the ATOS family.</text>
</comment>
<feature type="compositionally biased region" description="Polar residues" evidence="2">
    <location>
        <begin position="536"/>
        <end position="558"/>
    </location>
</feature>
<feature type="region of interest" description="Disordered" evidence="2">
    <location>
        <begin position="487"/>
        <end position="566"/>
    </location>
</feature>
<proteinExistence type="inferred from homology"/>
<dbReference type="InterPro" id="IPR025261">
    <property type="entry name" value="Atos-like_cons_dom"/>
</dbReference>
<evidence type="ECO:0000256" key="2">
    <source>
        <dbReference type="SAM" id="MobiDB-lite"/>
    </source>
</evidence>
<dbReference type="Pfam" id="PF13889">
    <property type="entry name" value="Chromosome_seg"/>
    <property type="match status" value="1"/>
</dbReference>
<accession>A0AAV2TSF0</accession>
<feature type="region of interest" description="Disordered" evidence="2">
    <location>
        <begin position="309"/>
        <end position="342"/>
    </location>
</feature>
<comment type="caution">
    <text evidence="4">The sequence shown here is derived from an EMBL/GenBank/DDBJ whole genome shotgun (WGS) entry which is preliminary data.</text>
</comment>
<gene>
    <name evidence="4" type="ORF">CDAUBV1_LOCUS12917</name>
</gene>
<feature type="compositionally biased region" description="Basic residues" evidence="2">
    <location>
        <begin position="1014"/>
        <end position="1023"/>
    </location>
</feature>
<name>A0AAV2TSF0_CALDB</name>
<evidence type="ECO:0000259" key="3">
    <source>
        <dbReference type="SMART" id="SM01177"/>
    </source>
</evidence>
<dbReference type="PANTHER" id="PTHR13199">
    <property type="entry name" value="GH03947P"/>
    <property type="match status" value="1"/>
</dbReference>
<reference evidence="4" key="1">
    <citation type="submission" date="2024-06" db="EMBL/GenBank/DDBJ databases">
        <authorList>
            <person name="Liu X."/>
            <person name="Lenzi L."/>
            <person name="Haldenby T S."/>
            <person name="Uol C."/>
        </authorList>
    </citation>
    <scope>NUCLEOTIDE SEQUENCE</scope>
</reference>
<dbReference type="EMBL" id="CAXLJL010000489">
    <property type="protein sequence ID" value="CAL5138322.1"/>
    <property type="molecule type" value="Genomic_DNA"/>
</dbReference>
<feature type="region of interest" description="Disordered" evidence="2">
    <location>
        <begin position="428"/>
        <end position="448"/>
    </location>
</feature>
<dbReference type="PANTHER" id="PTHR13199:SF11">
    <property type="entry name" value="PROTEIN ATOSSA"/>
    <property type="match status" value="1"/>
</dbReference>
<feature type="compositionally biased region" description="Polar residues" evidence="2">
    <location>
        <begin position="315"/>
        <end position="328"/>
    </location>
</feature>
<dbReference type="Proteomes" id="UP001497525">
    <property type="component" value="Unassembled WGS sequence"/>
</dbReference>
<feature type="region of interest" description="Disordered" evidence="2">
    <location>
        <begin position="1012"/>
        <end position="1035"/>
    </location>
</feature>
<dbReference type="InterPro" id="IPR051506">
    <property type="entry name" value="ATOS_Transcription_Regulators"/>
</dbReference>
<protein>
    <recommendedName>
        <fullName evidence="3">Atos-like conserved domain-containing protein</fullName>
    </recommendedName>
</protein>